<gene>
    <name evidence="1" type="ORF">LCGC14_0385930</name>
</gene>
<dbReference type="AlphaFoldDB" id="A0A0F9T6M8"/>
<proteinExistence type="predicted"/>
<organism evidence="1">
    <name type="scientific">marine sediment metagenome</name>
    <dbReference type="NCBI Taxonomy" id="412755"/>
    <lineage>
        <taxon>unclassified sequences</taxon>
        <taxon>metagenomes</taxon>
        <taxon>ecological metagenomes</taxon>
    </lineage>
</organism>
<reference evidence="1" key="1">
    <citation type="journal article" date="2015" name="Nature">
        <title>Complex archaea that bridge the gap between prokaryotes and eukaryotes.</title>
        <authorList>
            <person name="Spang A."/>
            <person name="Saw J.H."/>
            <person name="Jorgensen S.L."/>
            <person name="Zaremba-Niedzwiedzka K."/>
            <person name="Martijn J."/>
            <person name="Lind A.E."/>
            <person name="van Eijk R."/>
            <person name="Schleper C."/>
            <person name="Guy L."/>
            <person name="Ettema T.J."/>
        </authorList>
    </citation>
    <scope>NUCLEOTIDE SEQUENCE</scope>
</reference>
<dbReference type="EMBL" id="LAZR01000319">
    <property type="protein sequence ID" value="KKN74844.1"/>
    <property type="molecule type" value="Genomic_DNA"/>
</dbReference>
<name>A0A0F9T6M8_9ZZZZ</name>
<accession>A0A0F9T6M8</accession>
<comment type="caution">
    <text evidence="1">The sequence shown here is derived from an EMBL/GenBank/DDBJ whole genome shotgun (WGS) entry which is preliminary data.</text>
</comment>
<protein>
    <submittedName>
        <fullName evidence="1">Uncharacterized protein</fullName>
    </submittedName>
</protein>
<evidence type="ECO:0000313" key="1">
    <source>
        <dbReference type="EMBL" id="KKN74844.1"/>
    </source>
</evidence>
<sequence length="75" mass="8704">MAWDDALVFSDGTFRAKTRREKLCELFHLSPEEVDVQEAKIKSEVMLDYVRRSDAYVQFIEEAHEKAATSTLFFG</sequence>